<reference evidence="1" key="1">
    <citation type="journal article" date="2020" name="bioRxiv">
        <title>Chromosome-level reference genome of the European wasp spider Argiope bruennichi: a resource for studies on range expansion and evolutionary adaptation.</title>
        <authorList>
            <person name="Sheffer M.M."/>
            <person name="Hoppe A."/>
            <person name="Krehenwinkel H."/>
            <person name="Uhl G."/>
            <person name="Kuss A.W."/>
            <person name="Jensen L."/>
            <person name="Jensen C."/>
            <person name="Gillespie R.G."/>
            <person name="Hoff K.J."/>
            <person name="Prost S."/>
        </authorList>
    </citation>
    <scope>NUCLEOTIDE SEQUENCE</scope>
</reference>
<evidence type="ECO:0000313" key="1">
    <source>
        <dbReference type="EMBL" id="KAF8795047.1"/>
    </source>
</evidence>
<evidence type="ECO:0000313" key="2">
    <source>
        <dbReference type="Proteomes" id="UP000807504"/>
    </source>
</evidence>
<gene>
    <name evidence="1" type="ORF">HNY73_002945</name>
</gene>
<proteinExistence type="predicted"/>
<keyword evidence="2" id="KW-1185">Reference proteome</keyword>
<reference evidence="1" key="2">
    <citation type="submission" date="2020-06" db="EMBL/GenBank/DDBJ databases">
        <authorList>
            <person name="Sheffer M."/>
        </authorList>
    </citation>
    <scope>NUCLEOTIDE SEQUENCE</scope>
</reference>
<name>A0A8T0FVB3_ARGBR</name>
<dbReference type="Proteomes" id="UP000807504">
    <property type="component" value="Unassembled WGS sequence"/>
</dbReference>
<dbReference type="AlphaFoldDB" id="A0A8T0FVB3"/>
<organism evidence="1 2">
    <name type="scientific">Argiope bruennichi</name>
    <name type="common">Wasp spider</name>
    <name type="synonym">Aranea bruennichi</name>
    <dbReference type="NCBI Taxonomy" id="94029"/>
    <lineage>
        <taxon>Eukaryota</taxon>
        <taxon>Metazoa</taxon>
        <taxon>Ecdysozoa</taxon>
        <taxon>Arthropoda</taxon>
        <taxon>Chelicerata</taxon>
        <taxon>Arachnida</taxon>
        <taxon>Araneae</taxon>
        <taxon>Araneomorphae</taxon>
        <taxon>Entelegynae</taxon>
        <taxon>Araneoidea</taxon>
        <taxon>Araneidae</taxon>
        <taxon>Argiope</taxon>
    </lineage>
</organism>
<accession>A0A8T0FVB3</accession>
<dbReference type="EMBL" id="JABXBU010000002">
    <property type="protein sequence ID" value="KAF8795047.1"/>
    <property type="molecule type" value="Genomic_DNA"/>
</dbReference>
<sequence length="216" mass="24660">MSIKGKTIHSTERNIINNVTKFCKDEARAETLLFPLFQAQKRAASGTDVSLRTSTRIKKKDISTNGQLSRSGKHLKRPEARNTIMENFDMCVLRNIVNEFYANNKIPSLSQLRSVVKARKIFYGKEELSWRFRFLREMKKFREAKRNFVYIDETWLDSNLSSEKCWRDEKIGAAIKDSSGHHLIVVHAGSESGFVPNAGLIFKAGSAIGDYHGQMN</sequence>
<protein>
    <submittedName>
        <fullName evidence="1">Uncharacterized protein</fullName>
    </submittedName>
</protein>
<comment type="caution">
    <text evidence="1">The sequence shown here is derived from an EMBL/GenBank/DDBJ whole genome shotgun (WGS) entry which is preliminary data.</text>
</comment>